<comment type="caution">
    <text evidence="4">The sequence shown here is derived from an EMBL/GenBank/DDBJ whole genome shotgun (WGS) entry which is preliminary data.</text>
</comment>
<keyword evidence="1 4" id="KW-0808">Transferase</keyword>
<dbReference type="RefSeq" id="WP_301638840.1">
    <property type="nucleotide sequence ID" value="NZ_JAUEII010000001.1"/>
</dbReference>
<evidence type="ECO:0000313" key="4">
    <source>
        <dbReference type="EMBL" id="MDN0047789.1"/>
    </source>
</evidence>
<dbReference type="InterPro" id="IPR016181">
    <property type="entry name" value="Acyl_CoA_acyltransferase"/>
</dbReference>
<keyword evidence="2 4" id="KW-0012">Acyltransferase</keyword>
<dbReference type="EC" id="2.3.1.-" evidence="4"/>
<keyword evidence="5" id="KW-1185">Reference proteome</keyword>
<evidence type="ECO:0000256" key="2">
    <source>
        <dbReference type="ARBA" id="ARBA00023315"/>
    </source>
</evidence>
<evidence type="ECO:0000259" key="3">
    <source>
        <dbReference type="PROSITE" id="PS51186"/>
    </source>
</evidence>
<dbReference type="InterPro" id="IPR000182">
    <property type="entry name" value="GNAT_dom"/>
</dbReference>
<dbReference type="PANTHER" id="PTHR43800">
    <property type="entry name" value="PEPTIDYL-LYSINE N-ACETYLTRANSFERASE YJAB"/>
    <property type="match status" value="1"/>
</dbReference>
<dbReference type="CDD" id="cd04301">
    <property type="entry name" value="NAT_SF"/>
    <property type="match status" value="1"/>
</dbReference>
<sequence length="108" mass="12331">MTEEALRTIDTLIIAFAANKPVGFMCIQDQKIEALFLAPGHIGKGIGKRLIRLAINRYKAFYIDVNEQNTQATDIYRHLGFEVFRRNETDSQGNPFPILCMKFNPNKV</sequence>
<accession>A0ABT7X171</accession>
<reference evidence="4" key="1">
    <citation type="submission" date="2023-06" db="EMBL/GenBank/DDBJ databases">
        <authorList>
            <person name="Zeman M."/>
            <person name="Kubasova T."/>
            <person name="Jahodarova E."/>
            <person name="Nykrynova M."/>
            <person name="Rychlik I."/>
        </authorList>
    </citation>
    <scope>NUCLEOTIDE SEQUENCE</scope>
    <source>
        <strain evidence="4">84_SSukc20</strain>
    </source>
</reference>
<dbReference type="Gene3D" id="3.40.630.30">
    <property type="match status" value="1"/>
</dbReference>
<organism evidence="4 5">
    <name type="scientific">Bacteroides gallinaceum</name>
    <dbReference type="NCBI Taxonomy" id="1462571"/>
    <lineage>
        <taxon>Bacteria</taxon>
        <taxon>Pseudomonadati</taxon>
        <taxon>Bacteroidota</taxon>
        <taxon>Bacteroidia</taxon>
        <taxon>Bacteroidales</taxon>
        <taxon>Bacteroidaceae</taxon>
        <taxon>Bacteroides</taxon>
    </lineage>
</organism>
<dbReference type="SUPFAM" id="SSF55729">
    <property type="entry name" value="Acyl-CoA N-acyltransferases (Nat)"/>
    <property type="match status" value="1"/>
</dbReference>
<gene>
    <name evidence="4" type="ORF">QVO10_00025</name>
</gene>
<dbReference type="GO" id="GO:0016746">
    <property type="term" value="F:acyltransferase activity"/>
    <property type="evidence" value="ECO:0007669"/>
    <property type="project" value="UniProtKB-KW"/>
</dbReference>
<dbReference type="PROSITE" id="PS51186">
    <property type="entry name" value="GNAT"/>
    <property type="match status" value="1"/>
</dbReference>
<protein>
    <submittedName>
        <fullName evidence="4">GNAT family N-acetyltransferase</fullName>
        <ecNumber evidence="4">2.3.1.-</ecNumber>
    </submittedName>
</protein>
<dbReference type="EMBL" id="JAUEII010000001">
    <property type="protein sequence ID" value="MDN0047789.1"/>
    <property type="molecule type" value="Genomic_DNA"/>
</dbReference>
<evidence type="ECO:0000313" key="5">
    <source>
        <dbReference type="Proteomes" id="UP001167871"/>
    </source>
</evidence>
<feature type="domain" description="N-acetyltransferase" evidence="3">
    <location>
        <begin position="1"/>
        <end position="106"/>
    </location>
</feature>
<reference evidence="4" key="2">
    <citation type="submission" date="2024-05" db="EMBL/GenBank/DDBJ databases">
        <title>Identification and characterization of horizontal gene transfer across gut microbiota members of farm animals based on homology search.</title>
        <authorList>
            <person name="Schwarzerova J."/>
            <person name="Nykrynova M."/>
            <person name="Jureckova K."/>
            <person name="Cejkova D."/>
            <person name="Rychlik I."/>
        </authorList>
    </citation>
    <scope>NUCLEOTIDE SEQUENCE</scope>
    <source>
        <strain evidence="4">84_SSukc20</strain>
    </source>
</reference>
<proteinExistence type="predicted"/>
<dbReference type="Pfam" id="PF13673">
    <property type="entry name" value="Acetyltransf_10"/>
    <property type="match status" value="1"/>
</dbReference>
<name>A0ABT7X171_9BACE</name>
<evidence type="ECO:0000256" key="1">
    <source>
        <dbReference type="ARBA" id="ARBA00022679"/>
    </source>
</evidence>
<dbReference type="Proteomes" id="UP001167871">
    <property type="component" value="Unassembled WGS sequence"/>
</dbReference>
<dbReference type="PANTHER" id="PTHR43800:SF1">
    <property type="entry name" value="PEPTIDYL-LYSINE N-ACETYLTRANSFERASE YJAB"/>
    <property type="match status" value="1"/>
</dbReference>